<dbReference type="Proteomes" id="UP001165120">
    <property type="component" value="Unassembled WGS sequence"/>
</dbReference>
<keyword evidence="3 7" id="KW-1133">Transmembrane helix</keyword>
<feature type="domain" description="LicD/FKTN/FKRP nucleotidyltransferase" evidence="8">
    <location>
        <begin position="731"/>
        <end position="790"/>
    </location>
</feature>
<name>A0A9W6SUK8_CANBO</name>
<proteinExistence type="predicted"/>
<dbReference type="EMBL" id="BSXN01000029">
    <property type="protein sequence ID" value="GME66729.1"/>
    <property type="molecule type" value="Genomic_DNA"/>
</dbReference>
<dbReference type="Pfam" id="PF04991">
    <property type="entry name" value="LicD"/>
    <property type="match status" value="2"/>
</dbReference>
<feature type="region of interest" description="Disordered" evidence="6">
    <location>
        <begin position="1"/>
        <end position="32"/>
    </location>
</feature>
<dbReference type="InterPro" id="IPR009644">
    <property type="entry name" value="FKTN/MNN4/W02B3.4-1"/>
</dbReference>
<dbReference type="GO" id="GO:0016020">
    <property type="term" value="C:membrane"/>
    <property type="evidence" value="ECO:0007669"/>
    <property type="project" value="UniProtKB-SubCell"/>
</dbReference>
<evidence type="ECO:0000256" key="5">
    <source>
        <dbReference type="SAM" id="Coils"/>
    </source>
</evidence>
<evidence type="ECO:0000256" key="2">
    <source>
        <dbReference type="ARBA" id="ARBA00022692"/>
    </source>
</evidence>
<feature type="domain" description="LicD/FKTN/FKRP nucleotidyltransferase" evidence="8">
    <location>
        <begin position="593"/>
        <end position="712"/>
    </location>
</feature>
<evidence type="ECO:0000256" key="3">
    <source>
        <dbReference type="ARBA" id="ARBA00022989"/>
    </source>
</evidence>
<evidence type="ECO:0000313" key="9">
    <source>
        <dbReference type="EMBL" id="GME66729.1"/>
    </source>
</evidence>
<accession>A0A9W6SUK8</accession>
<reference evidence="9" key="1">
    <citation type="submission" date="2023-04" db="EMBL/GenBank/DDBJ databases">
        <title>Candida boidinii NBRC 10035.</title>
        <authorList>
            <person name="Ichikawa N."/>
            <person name="Sato H."/>
            <person name="Tonouchi N."/>
        </authorList>
    </citation>
    <scope>NUCLEOTIDE SEQUENCE</scope>
    <source>
        <strain evidence="9">NBRC 10035</strain>
    </source>
</reference>
<evidence type="ECO:0000256" key="7">
    <source>
        <dbReference type="SAM" id="Phobius"/>
    </source>
</evidence>
<keyword evidence="5" id="KW-0175">Coiled coil</keyword>
<dbReference type="GO" id="GO:0009100">
    <property type="term" value="P:glycoprotein metabolic process"/>
    <property type="evidence" value="ECO:0007669"/>
    <property type="project" value="UniProtKB-ARBA"/>
</dbReference>
<organism evidence="9 10">
    <name type="scientific">Candida boidinii</name>
    <name type="common">Yeast</name>
    <dbReference type="NCBI Taxonomy" id="5477"/>
    <lineage>
        <taxon>Eukaryota</taxon>
        <taxon>Fungi</taxon>
        <taxon>Dikarya</taxon>
        <taxon>Ascomycota</taxon>
        <taxon>Saccharomycotina</taxon>
        <taxon>Pichiomycetes</taxon>
        <taxon>Pichiales</taxon>
        <taxon>Pichiaceae</taxon>
        <taxon>Ogataea</taxon>
        <taxon>Ogataea/Candida clade</taxon>
    </lineage>
</organism>
<feature type="coiled-coil region" evidence="5">
    <location>
        <begin position="495"/>
        <end position="522"/>
    </location>
</feature>
<comment type="subcellular location">
    <subcellularLocation>
        <location evidence="1">Membrane</location>
        <topology evidence="1">Single-pass membrane protein</topology>
    </subcellularLocation>
</comment>
<keyword evidence="4 7" id="KW-0472">Membrane</keyword>
<dbReference type="PANTHER" id="PTHR15407">
    <property type="entry name" value="FUKUTIN-RELATED"/>
    <property type="match status" value="1"/>
</dbReference>
<keyword evidence="10" id="KW-1185">Reference proteome</keyword>
<evidence type="ECO:0000259" key="8">
    <source>
        <dbReference type="Pfam" id="PF04991"/>
    </source>
</evidence>
<dbReference type="PANTHER" id="PTHR15407:SF28">
    <property type="entry name" value="RIBITOL-5-PHOSPHATE TRANSFERASE FKTN"/>
    <property type="match status" value="1"/>
</dbReference>
<keyword evidence="2 7" id="KW-0812">Transmembrane</keyword>
<dbReference type="InterPro" id="IPR007074">
    <property type="entry name" value="LicD/FKTN/FKRP_NTP_transf"/>
</dbReference>
<sequence>MPASIVGQEKKGDTDNQEEYLSSSSNESSGFNSRYTSFYSPEQVSQETNKQIFSTRKFAEFYENISYRFNRFLKRKQFSLFQCYILLVLVFLLPLTFYVETSLLIDKDYDVTLQNEDSYQKLKRLNSKFLPNIILPANFRDYEDFRTYAAFIGKDTKEIVYPSDTEYKNSKVYQEYQKRLSKVSQAVNAASHNSKGYSMNFDKNDKESKMKFDVTDPLVTDIEPLGDDLESLRDPRLATALWLKLLEHHLLENNGILDPNFQIPFSWNDWANLGDKLNPIPTYVRKINTNFGKGGNLPEGQVDLLDLTCKEFKEYYKIDKEEFDIKCTDMSNTERAENPRYPYQFKILDQLVGNFYFETRILWGASYVYNSLPPPRKVQFLGAGLGGSSVAILTERDKLGRHPVISKRSGNLKDFYYKVVEKEAELQHKSVKEILEQELRLNDIVYQLRDTYSNDSIRQNIANERELEIEQSYLCQVDKNVQVLTPVMLTKDDFLWDTESKLNEIKQRIEKLEKKANYNEYRSLDSILLKSMEIAIDMETNREEGLPKFLDEAVETSGQGYHYDWRFFSGIHFTEDYRKANIARMGRAWLRFCNSSGIRSWIAFGSMLGWYRNGLMLPWDNDIDVQVTVESLYHLGRVHNTTLIVDVSVEDSYASGINSYYLDIGGSFYSRRRGNGANSIDGRFIDTVSGSYIDITALAYTPDEKPGFDDNFRRIVDKNFDSRRDGDDKEDYYKELDEKMEATFKAQEIYHCRNNQYFSFEELSPMVPTFFEGVRAIVPHDSEKILRRKYPGALDRNSEPNHLYKPYIRLWVKEGDCPGNDKDGEFCRDDSVVEEYARTREYTKRHVRIMKDPMNLQLRVEEESVPMRYDSFMVDYAHRLNANLD</sequence>
<dbReference type="AlphaFoldDB" id="A0A9W6SUK8"/>
<comment type="caution">
    <text evidence="9">The sequence shown here is derived from an EMBL/GenBank/DDBJ whole genome shotgun (WGS) entry which is preliminary data.</text>
</comment>
<feature type="transmembrane region" description="Helical" evidence="7">
    <location>
        <begin position="78"/>
        <end position="99"/>
    </location>
</feature>
<feature type="compositionally biased region" description="Low complexity" evidence="6">
    <location>
        <begin position="19"/>
        <end position="32"/>
    </location>
</feature>
<evidence type="ECO:0000256" key="1">
    <source>
        <dbReference type="ARBA" id="ARBA00004167"/>
    </source>
</evidence>
<evidence type="ECO:0000256" key="6">
    <source>
        <dbReference type="SAM" id="MobiDB-lite"/>
    </source>
</evidence>
<evidence type="ECO:0000313" key="10">
    <source>
        <dbReference type="Proteomes" id="UP001165120"/>
    </source>
</evidence>
<protein>
    <submittedName>
        <fullName evidence="9">Unnamed protein product</fullName>
    </submittedName>
</protein>
<evidence type="ECO:0000256" key="4">
    <source>
        <dbReference type="ARBA" id="ARBA00023136"/>
    </source>
</evidence>
<gene>
    <name evidence="9" type="ORF">Cboi02_000017700</name>
</gene>